<proteinExistence type="predicted"/>
<dbReference type="AlphaFoldDB" id="A0AAV7Z1K1"/>
<name>A0AAV7Z1K1_9EUKA</name>
<evidence type="ECO:0000313" key="1">
    <source>
        <dbReference type="EMBL" id="KAJ3434842.1"/>
    </source>
</evidence>
<accession>A0AAV7Z1K1</accession>
<reference evidence="1" key="1">
    <citation type="submission" date="2022-08" db="EMBL/GenBank/DDBJ databases">
        <title>Novel sulphate-reducing endosymbionts in the free-living metamonad Anaeramoeba.</title>
        <authorList>
            <person name="Jerlstrom-Hultqvist J."/>
            <person name="Cepicka I."/>
            <person name="Gallot-Lavallee L."/>
            <person name="Salas-Leiva D."/>
            <person name="Curtis B.A."/>
            <person name="Zahonova K."/>
            <person name="Pipaliya S."/>
            <person name="Dacks J."/>
            <person name="Roger A.J."/>
        </authorList>
    </citation>
    <scope>NUCLEOTIDE SEQUENCE</scope>
    <source>
        <strain evidence="1">Busselton2</strain>
    </source>
</reference>
<organism evidence="1 2">
    <name type="scientific">Anaeramoeba flamelloides</name>
    <dbReference type="NCBI Taxonomy" id="1746091"/>
    <lineage>
        <taxon>Eukaryota</taxon>
        <taxon>Metamonada</taxon>
        <taxon>Anaeramoebidae</taxon>
        <taxon>Anaeramoeba</taxon>
    </lineage>
</organism>
<evidence type="ECO:0000313" key="2">
    <source>
        <dbReference type="Proteomes" id="UP001146793"/>
    </source>
</evidence>
<dbReference type="EMBL" id="JANTQA010000042">
    <property type="protein sequence ID" value="KAJ3434842.1"/>
    <property type="molecule type" value="Genomic_DNA"/>
</dbReference>
<gene>
    <name evidence="1" type="ORF">M0812_01966</name>
</gene>
<protein>
    <submittedName>
        <fullName evidence="1">Uncharacterized protein</fullName>
    </submittedName>
</protein>
<dbReference type="Proteomes" id="UP001146793">
    <property type="component" value="Unassembled WGS sequence"/>
</dbReference>
<comment type="caution">
    <text evidence="1">The sequence shown here is derived from an EMBL/GenBank/DDBJ whole genome shotgun (WGS) entry which is preliminary data.</text>
</comment>
<sequence>MTKVEKDKKHYLEKTEKIFILSDDDCMNFHYEKNWEEKMDQKSKELEQDLLNILEIIKEQKSKYNSDQNKEDLLGEKVLLRNDEIYRSRPKRAQTCPKMVYNINNHDKSFNEKSSKKVEYESKLATSICTKRRNYLHLLKINTGNNNLALEYSPLQIKRIRNRKVRSSTYVNQTKITDFKKQVFHSKNNSDNSFFQQKENLSKKKKITKFVKFKFLLVKKKRTKNCKM</sequence>